<dbReference type="InterPro" id="IPR013890">
    <property type="entry name" value="Tscrpt_rep_Tup1_N"/>
</dbReference>
<dbReference type="Proteomes" id="UP000567179">
    <property type="component" value="Unassembled WGS sequence"/>
</dbReference>
<feature type="region of interest" description="Disordered" evidence="4">
    <location>
        <begin position="124"/>
        <end position="143"/>
    </location>
</feature>
<evidence type="ECO:0000313" key="6">
    <source>
        <dbReference type="EMBL" id="KAF5310546.1"/>
    </source>
</evidence>
<feature type="region of interest" description="Disordered" evidence="4">
    <location>
        <begin position="324"/>
        <end position="451"/>
    </location>
</feature>
<feature type="compositionally biased region" description="Basic and acidic residues" evidence="4">
    <location>
        <begin position="517"/>
        <end position="528"/>
    </location>
</feature>
<dbReference type="EMBL" id="JAACJJ010000057">
    <property type="protein sequence ID" value="KAF5310546.1"/>
    <property type="molecule type" value="Genomic_DNA"/>
</dbReference>
<dbReference type="Pfam" id="PF08581">
    <property type="entry name" value="Tup_N"/>
    <property type="match status" value="1"/>
</dbReference>
<evidence type="ECO:0000256" key="4">
    <source>
        <dbReference type="SAM" id="MobiDB-lite"/>
    </source>
</evidence>
<dbReference type="Gene3D" id="1.20.5.340">
    <property type="match status" value="1"/>
</dbReference>
<keyword evidence="2" id="KW-0804">Transcription</keyword>
<keyword evidence="1" id="KW-0805">Transcription regulation</keyword>
<evidence type="ECO:0000313" key="7">
    <source>
        <dbReference type="Proteomes" id="UP000567179"/>
    </source>
</evidence>
<keyword evidence="7" id="KW-1185">Reference proteome</keyword>
<reference evidence="6 7" key="1">
    <citation type="journal article" date="2020" name="ISME J.">
        <title>Uncovering the hidden diversity of litter-decomposition mechanisms in mushroom-forming fungi.</title>
        <authorList>
            <person name="Floudas D."/>
            <person name="Bentzer J."/>
            <person name="Ahren D."/>
            <person name="Johansson T."/>
            <person name="Persson P."/>
            <person name="Tunlid A."/>
        </authorList>
    </citation>
    <scope>NUCLEOTIDE SEQUENCE [LARGE SCALE GENOMIC DNA]</scope>
    <source>
        <strain evidence="6 7">CBS 101986</strain>
    </source>
</reference>
<dbReference type="OrthoDB" id="3253044at2759"/>
<accession>A0A8H5ATP3</accession>
<feature type="region of interest" description="Disordered" evidence="4">
    <location>
        <begin position="153"/>
        <end position="179"/>
    </location>
</feature>
<feature type="compositionally biased region" description="Pro residues" evidence="4">
    <location>
        <begin position="52"/>
        <end position="61"/>
    </location>
</feature>
<feature type="compositionally biased region" description="Polar residues" evidence="4">
    <location>
        <begin position="90"/>
        <end position="104"/>
    </location>
</feature>
<evidence type="ECO:0000256" key="2">
    <source>
        <dbReference type="ARBA" id="ARBA00023163"/>
    </source>
</evidence>
<protein>
    <recommendedName>
        <fullName evidence="5">Transcriptional repressor Tup1 N-terminal domain-containing protein</fullName>
    </recommendedName>
</protein>
<feature type="compositionally biased region" description="Polar residues" evidence="4">
    <location>
        <begin position="324"/>
        <end position="337"/>
    </location>
</feature>
<feature type="coiled-coil region" evidence="3">
    <location>
        <begin position="602"/>
        <end position="629"/>
    </location>
</feature>
<keyword evidence="3" id="KW-0175">Coiled coil</keyword>
<evidence type="ECO:0000256" key="1">
    <source>
        <dbReference type="ARBA" id="ARBA00023015"/>
    </source>
</evidence>
<proteinExistence type="predicted"/>
<gene>
    <name evidence="6" type="ORF">D9619_008206</name>
</gene>
<evidence type="ECO:0000259" key="5">
    <source>
        <dbReference type="Pfam" id="PF08581"/>
    </source>
</evidence>
<dbReference type="AlphaFoldDB" id="A0A8H5ATP3"/>
<sequence>MADDLHISSLPSSLPPTEPSVVAPDTHHRKHSQPPTSIPAAPNAQPFSPFNLPFPPHPQPNPALSASERTALSTPYNQSDLSSAIPPNPLTNLRTFGQPRTSTRASPMNSANASPSIPLLSLSGPGMPHDVKHGNAPSPHLPMNVPSARRDRAFTSNDGMNATHGHPRRPGSASYATSRRHTVTTAATNNMGSPLSQPATGMTPTPISSLRALASAVSYIEPSTSMSMTRQYPMSRLAADDDDVATNNVPRRAQRAREYTKTTNPDVSMNIDYPPPVVAIPLRPHHATPTTPMAMPSPVHLHPPSLFYGQHDDVIRNVNQNHLRRPSTSQQQHRTLQPTSGPPNPSVGGVGVPPTAQLPPHPSAAPLDRGERDLRGERDPRGIDVRDVRGVDRDREMRIDTRDRDPRDRGVDPRDARDMRGGDPRDMRGGGDPRDVVVVGRGGDPRDLRERERVGERDRIIDREREAVAVAAAQAQQERERILHQQQVASARERGGRHPVVSMGEATPVDPRGPGADPRELGVRERGDSLSMMREGRPGGSSATGSISIGGPGGPVGAGLPPQPMVVTGVPVNGVGSAVAERGDIAMRDGTRPVRLRLDDSLDAIRQEFEGMSQELAAMRAQRDEYEAKCTFLQ</sequence>
<organism evidence="6 7">
    <name type="scientific">Psilocybe cf. subviscida</name>
    <dbReference type="NCBI Taxonomy" id="2480587"/>
    <lineage>
        <taxon>Eukaryota</taxon>
        <taxon>Fungi</taxon>
        <taxon>Dikarya</taxon>
        <taxon>Basidiomycota</taxon>
        <taxon>Agaricomycotina</taxon>
        <taxon>Agaricomycetes</taxon>
        <taxon>Agaricomycetidae</taxon>
        <taxon>Agaricales</taxon>
        <taxon>Agaricineae</taxon>
        <taxon>Strophariaceae</taxon>
        <taxon>Psilocybe</taxon>
    </lineage>
</organism>
<feature type="region of interest" description="Disordered" evidence="4">
    <location>
        <begin position="490"/>
        <end position="559"/>
    </location>
</feature>
<evidence type="ECO:0000256" key="3">
    <source>
        <dbReference type="SAM" id="Coils"/>
    </source>
</evidence>
<feature type="compositionally biased region" description="Gly residues" evidence="4">
    <location>
        <begin position="548"/>
        <end position="557"/>
    </location>
</feature>
<feature type="domain" description="Transcriptional repressor Tup1 N-terminal" evidence="5">
    <location>
        <begin position="597"/>
        <end position="631"/>
    </location>
</feature>
<feature type="region of interest" description="Disordered" evidence="4">
    <location>
        <begin position="1"/>
        <end position="114"/>
    </location>
</feature>
<comment type="caution">
    <text evidence="6">The sequence shown here is derived from an EMBL/GenBank/DDBJ whole genome shotgun (WGS) entry which is preliminary data.</text>
</comment>
<feature type="compositionally biased region" description="Basic and acidic residues" evidence="4">
    <location>
        <begin position="368"/>
        <end position="435"/>
    </location>
</feature>
<name>A0A8H5ATP3_9AGAR</name>
<feature type="compositionally biased region" description="Low complexity" evidence="4">
    <location>
        <begin position="105"/>
        <end position="114"/>
    </location>
</feature>
<feature type="compositionally biased region" description="Polar residues" evidence="4">
    <location>
        <begin position="67"/>
        <end position="82"/>
    </location>
</feature>